<evidence type="ECO:0000256" key="2">
    <source>
        <dbReference type="ARBA" id="ARBA00022448"/>
    </source>
</evidence>
<evidence type="ECO:0000313" key="10">
    <source>
        <dbReference type="EMBL" id="KAK7087247.1"/>
    </source>
</evidence>
<evidence type="ECO:0000256" key="1">
    <source>
        <dbReference type="ARBA" id="ARBA00004141"/>
    </source>
</evidence>
<dbReference type="AlphaFoldDB" id="A0AAN9AHY8"/>
<keyword evidence="3 8" id="KW-0812">Transmembrane</keyword>
<evidence type="ECO:0000256" key="8">
    <source>
        <dbReference type="RuleBase" id="RU003732"/>
    </source>
</evidence>
<dbReference type="SUPFAM" id="SSF161070">
    <property type="entry name" value="SNF-like"/>
    <property type="match status" value="1"/>
</dbReference>
<evidence type="ECO:0000256" key="9">
    <source>
        <dbReference type="SAM" id="Phobius"/>
    </source>
</evidence>
<dbReference type="GO" id="GO:0005886">
    <property type="term" value="C:plasma membrane"/>
    <property type="evidence" value="ECO:0007669"/>
    <property type="project" value="TreeGrafter"/>
</dbReference>
<organism evidence="10 11">
    <name type="scientific">Littorina saxatilis</name>
    <dbReference type="NCBI Taxonomy" id="31220"/>
    <lineage>
        <taxon>Eukaryota</taxon>
        <taxon>Metazoa</taxon>
        <taxon>Spiralia</taxon>
        <taxon>Lophotrochozoa</taxon>
        <taxon>Mollusca</taxon>
        <taxon>Gastropoda</taxon>
        <taxon>Caenogastropoda</taxon>
        <taxon>Littorinimorpha</taxon>
        <taxon>Littorinoidea</taxon>
        <taxon>Littorinidae</taxon>
        <taxon>Littorina</taxon>
    </lineage>
</organism>
<feature type="binding site" evidence="6">
    <location>
        <position position="23"/>
    </location>
    <ligand>
        <name>Na(+)</name>
        <dbReference type="ChEBI" id="CHEBI:29101"/>
        <label>1</label>
    </ligand>
</feature>
<keyword evidence="11" id="KW-1185">Reference proteome</keyword>
<feature type="binding site" evidence="6">
    <location>
        <position position="30"/>
    </location>
    <ligand>
        <name>Na(+)</name>
        <dbReference type="ChEBI" id="CHEBI:29101"/>
        <label>1</label>
    </ligand>
</feature>
<dbReference type="Pfam" id="PF00209">
    <property type="entry name" value="SNF"/>
    <property type="match status" value="1"/>
</dbReference>
<keyword evidence="4 9" id="KW-1133">Transmembrane helix</keyword>
<feature type="transmembrane region" description="Helical" evidence="9">
    <location>
        <begin position="89"/>
        <end position="117"/>
    </location>
</feature>
<feature type="binding site" evidence="6">
    <location>
        <position position="26"/>
    </location>
    <ligand>
        <name>Na(+)</name>
        <dbReference type="ChEBI" id="CHEBI:29101"/>
        <label>1</label>
    </ligand>
</feature>
<reference evidence="10 11" key="1">
    <citation type="submission" date="2024-02" db="EMBL/GenBank/DDBJ databases">
        <title>Chromosome-scale genome assembly of the rough periwinkle Littorina saxatilis.</title>
        <authorList>
            <person name="De Jode A."/>
            <person name="Faria R."/>
            <person name="Formenti G."/>
            <person name="Sims Y."/>
            <person name="Smith T.P."/>
            <person name="Tracey A."/>
            <person name="Wood J.M.D."/>
            <person name="Zagrodzka Z.B."/>
            <person name="Johannesson K."/>
            <person name="Butlin R.K."/>
            <person name="Leder E.H."/>
        </authorList>
    </citation>
    <scope>NUCLEOTIDE SEQUENCE [LARGE SCALE GENOMIC DNA]</scope>
    <source>
        <strain evidence="10">Snail1</strain>
        <tissue evidence="10">Muscle</tissue>
    </source>
</reference>
<evidence type="ECO:0000256" key="5">
    <source>
        <dbReference type="ARBA" id="ARBA00023136"/>
    </source>
</evidence>
<accession>A0AAN9AHY8</accession>
<keyword evidence="8" id="KW-0769">Symport</keyword>
<comment type="similarity">
    <text evidence="8">Belongs to the sodium:neurotransmitter symporter (SNF) (TC 2.A.22) family.</text>
</comment>
<dbReference type="PROSITE" id="PS00754">
    <property type="entry name" value="NA_NEUROTRAN_SYMP_2"/>
    <property type="match status" value="1"/>
</dbReference>
<dbReference type="GO" id="GO:0005283">
    <property type="term" value="F:amino acid:sodium symporter activity"/>
    <property type="evidence" value="ECO:0007669"/>
    <property type="project" value="TreeGrafter"/>
</dbReference>
<feature type="binding site" evidence="6">
    <location>
        <position position="360"/>
    </location>
    <ligand>
        <name>Na(+)</name>
        <dbReference type="ChEBI" id="CHEBI:29101"/>
        <label>1</label>
    </ligand>
</feature>
<evidence type="ECO:0000256" key="4">
    <source>
        <dbReference type="ARBA" id="ARBA00022989"/>
    </source>
</evidence>
<evidence type="ECO:0000256" key="7">
    <source>
        <dbReference type="PIRSR" id="PIRSR600175-2"/>
    </source>
</evidence>
<dbReference type="PANTHER" id="PTHR11616">
    <property type="entry name" value="SODIUM/CHLORIDE DEPENDENT TRANSPORTER"/>
    <property type="match status" value="1"/>
</dbReference>
<dbReference type="InterPro" id="IPR037272">
    <property type="entry name" value="SNS_sf"/>
</dbReference>
<dbReference type="GO" id="GO:0046872">
    <property type="term" value="F:metal ion binding"/>
    <property type="evidence" value="ECO:0007669"/>
    <property type="project" value="UniProtKB-KW"/>
</dbReference>
<dbReference type="InterPro" id="IPR000175">
    <property type="entry name" value="Na/ntran_symport"/>
</dbReference>
<keyword evidence="7" id="KW-1015">Disulfide bond</keyword>
<dbReference type="EMBL" id="JBAMIC010004070">
    <property type="protein sequence ID" value="KAK7087247.1"/>
    <property type="molecule type" value="Genomic_DNA"/>
</dbReference>
<dbReference type="PROSITE" id="PS50267">
    <property type="entry name" value="NA_NEUROTRAN_SYMP_3"/>
    <property type="match status" value="1"/>
</dbReference>
<keyword evidence="5 9" id="KW-0472">Membrane</keyword>
<dbReference type="PROSITE" id="PS00610">
    <property type="entry name" value="NA_NEUROTRAN_SYMP_1"/>
    <property type="match status" value="1"/>
</dbReference>
<feature type="disulfide bond" evidence="7">
    <location>
        <begin position="129"/>
        <end position="138"/>
    </location>
</feature>
<evidence type="ECO:0000256" key="3">
    <source>
        <dbReference type="ARBA" id="ARBA00022692"/>
    </source>
</evidence>
<protein>
    <recommendedName>
        <fullName evidence="8">Transporter</fullName>
    </recommendedName>
</protein>
<dbReference type="PANTHER" id="PTHR11616:SF303">
    <property type="entry name" value="SODIUM- AND CHLORIDE-DEPENDENT GABA TRANSPORTER INE"/>
    <property type="match status" value="1"/>
</dbReference>
<feature type="transmembrane region" description="Helical" evidence="9">
    <location>
        <begin position="182"/>
        <end position="200"/>
    </location>
</feature>
<comment type="caution">
    <text evidence="10">The sequence shown here is derived from an EMBL/GenBank/DDBJ whole genome shotgun (WGS) entry which is preliminary data.</text>
</comment>
<sequence length="389" mass="43562">MDGEVEERENWSRKAEYLLAIIGYAVGLGNVWRFPYLCFRSGGGAFLIPFFIMLVLCGVPLAYMEMAVGQFTRRGPIGAIGKLCPFFKGAGMATVVISFLFTTYYVIIITWSFYYMFSSFQSSLPWEGCSHDWTSPHCWVNDTNSTILRSNDSRSPTEDFYLERVLQRTSGIEEQGGVRWELFGILLLSWIIIYFCIWKGPKSTGKVVYFTATFPYLVLLILLVRGLTLPGSMDGIKYFIQPKWELLLDARVWVNAAAQNFNSLGVAFGGLITMSSYNKYNNKILRDVLALAVVDAVTCLLAGFAIFSILGYLALGQGKDVADVVKEGPGLVFVIYPEAFTTMPVAQLFAFLFFFMLVCLGIDSQVCGFEGCSEEPPQFLSHLRKSDSM</sequence>
<feature type="binding site" evidence="6">
    <location>
        <position position="263"/>
    </location>
    <ligand>
        <name>Na(+)</name>
        <dbReference type="ChEBI" id="CHEBI:29101"/>
        <label>1</label>
    </ligand>
</feature>
<keyword evidence="6" id="KW-0915">Sodium</keyword>
<feature type="binding site" evidence="6">
    <location>
        <position position="363"/>
    </location>
    <ligand>
        <name>Na(+)</name>
        <dbReference type="ChEBI" id="CHEBI:29101"/>
        <label>1</label>
    </ligand>
</feature>
<feature type="binding site" evidence="6">
    <location>
        <position position="25"/>
    </location>
    <ligand>
        <name>Na(+)</name>
        <dbReference type="ChEBI" id="CHEBI:29101"/>
        <label>1</label>
    </ligand>
</feature>
<evidence type="ECO:0000256" key="6">
    <source>
        <dbReference type="PIRSR" id="PIRSR600175-1"/>
    </source>
</evidence>
<feature type="transmembrane region" description="Helical" evidence="9">
    <location>
        <begin position="289"/>
        <end position="315"/>
    </location>
</feature>
<feature type="transmembrane region" description="Helical" evidence="9">
    <location>
        <begin position="252"/>
        <end position="277"/>
    </location>
</feature>
<feature type="binding site" evidence="6">
    <location>
        <position position="364"/>
    </location>
    <ligand>
        <name>Na(+)</name>
        <dbReference type="ChEBI" id="CHEBI:29101"/>
        <label>1</label>
    </ligand>
</feature>
<keyword evidence="2 8" id="KW-0813">Transport</keyword>
<comment type="subcellular location">
    <subcellularLocation>
        <location evidence="1">Membrane</location>
        <topology evidence="1">Multi-pass membrane protein</topology>
    </subcellularLocation>
</comment>
<evidence type="ECO:0000313" key="11">
    <source>
        <dbReference type="Proteomes" id="UP001374579"/>
    </source>
</evidence>
<dbReference type="GO" id="GO:0089718">
    <property type="term" value="P:amino acid import across plasma membrane"/>
    <property type="evidence" value="ECO:0007669"/>
    <property type="project" value="TreeGrafter"/>
</dbReference>
<dbReference type="PRINTS" id="PR00176">
    <property type="entry name" value="NANEUSMPORT"/>
</dbReference>
<keyword evidence="6" id="KW-0479">Metal-binding</keyword>
<dbReference type="NCBIfam" id="NF037979">
    <property type="entry name" value="Na_transp"/>
    <property type="match status" value="1"/>
</dbReference>
<name>A0AAN9AHY8_9CAEN</name>
<feature type="transmembrane region" description="Helical" evidence="9">
    <location>
        <begin position="207"/>
        <end position="227"/>
    </location>
</feature>
<proteinExistence type="inferred from homology"/>
<feature type="transmembrane region" description="Helical" evidence="9">
    <location>
        <begin position="17"/>
        <end position="34"/>
    </location>
</feature>
<dbReference type="Proteomes" id="UP001374579">
    <property type="component" value="Unassembled WGS sequence"/>
</dbReference>
<gene>
    <name evidence="10" type="ORF">V1264_021322</name>
</gene>
<feature type="transmembrane region" description="Helical" evidence="9">
    <location>
        <begin position="335"/>
        <end position="360"/>
    </location>
</feature>
<feature type="transmembrane region" description="Helical" evidence="9">
    <location>
        <begin position="46"/>
        <end position="68"/>
    </location>
</feature>